<gene>
    <name evidence="3" type="ORF">ALAG00032_LOCUS9706</name>
</gene>
<protein>
    <recommendedName>
        <fullName evidence="2">VDE lipocalin domain-containing protein</fullName>
    </recommendedName>
</protein>
<proteinExistence type="predicted"/>
<accession>A0A7S3K0H8</accession>
<keyword evidence="1" id="KW-0732">Signal</keyword>
<organism evidence="3">
    <name type="scientific">Aureoumbra lagunensis</name>
    <dbReference type="NCBI Taxonomy" id="44058"/>
    <lineage>
        <taxon>Eukaryota</taxon>
        <taxon>Sar</taxon>
        <taxon>Stramenopiles</taxon>
        <taxon>Ochrophyta</taxon>
        <taxon>Pelagophyceae</taxon>
        <taxon>Pelagomonadales</taxon>
        <taxon>Aureoumbra</taxon>
    </lineage>
</organism>
<dbReference type="InterPro" id="IPR010788">
    <property type="entry name" value="VDE_dom"/>
</dbReference>
<dbReference type="PANTHER" id="PTHR33970">
    <property type="entry name" value="VIOLAXANTHIN DE-EPOXIDASE, CHLOROPLASTIC-RELATED"/>
    <property type="match status" value="1"/>
</dbReference>
<feature type="chain" id="PRO_5031379553" description="VDE lipocalin domain-containing protein" evidence="1">
    <location>
        <begin position="19"/>
        <end position="540"/>
    </location>
</feature>
<dbReference type="GO" id="GO:0046422">
    <property type="term" value="F:violaxanthin de-epoxidase activity"/>
    <property type="evidence" value="ECO:0007669"/>
    <property type="project" value="InterPro"/>
</dbReference>
<dbReference type="InterPro" id="IPR044682">
    <property type="entry name" value="VDE"/>
</dbReference>
<dbReference type="Pfam" id="PF07137">
    <property type="entry name" value="VDE"/>
    <property type="match status" value="1"/>
</dbReference>
<dbReference type="PANTHER" id="PTHR33970:SF2">
    <property type="entry name" value="OS01G0716400 PROTEIN"/>
    <property type="match status" value="1"/>
</dbReference>
<dbReference type="EMBL" id="HBIJ01014470">
    <property type="protein sequence ID" value="CAE0368943.1"/>
    <property type="molecule type" value="Transcribed_RNA"/>
</dbReference>
<dbReference type="InterPro" id="IPR012674">
    <property type="entry name" value="Calycin"/>
</dbReference>
<dbReference type="GO" id="GO:0010028">
    <property type="term" value="P:xanthophyll cycle"/>
    <property type="evidence" value="ECO:0007669"/>
    <property type="project" value="InterPro"/>
</dbReference>
<name>A0A7S3K0H8_9STRA</name>
<dbReference type="AlphaFoldDB" id="A0A7S3K0H8"/>
<evidence type="ECO:0000259" key="2">
    <source>
        <dbReference type="Pfam" id="PF07137"/>
    </source>
</evidence>
<feature type="signal peptide" evidence="1">
    <location>
        <begin position="1"/>
        <end position="18"/>
    </location>
</feature>
<evidence type="ECO:0000256" key="1">
    <source>
        <dbReference type="SAM" id="SignalP"/>
    </source>
</evidence>
<evidence type="ECO:0000313" key="3">
    <source>
        <dbReference type="EMBL" id="CAE0368943.1"/>
    </source>
</evidence>
<reference evidence="3" key="1">
    <citation type="submission" date="2021-01" db="EMBL/GenBank/DDBJ databases">
        <authorList>
            <person name="Corre E."/>
            <person name="Pelletier E."/>
            <person name="Niang G."/>
            <person name="Scheremetjew M."/>
            <person name="Finn R."/>
            <person name="Kale V."/>
            <person name="Holt S."/>
            <person name="Cochrane G."/>
            <person name="Meng A."/>
            <person name="Brown T."/>
            <person name="Cohen L."/>
        </authorList>
    </citation>
    <scope>NUCLEOTIDE SEQUENCE</scope>
    <source>
        <strain evidence="3">CCMP1510</strain>
    </source>
</reference>
<dbReference type="Gene3D" id="2.40.128.20">
    <property type="match status" value="1"/>
</dbReference>
<sequence length="540" mass="61384">MRWRCKLIFIFSQSIALAMRPSSMKMRSKVMMCEKKDLNLMLIVGRGTSPYGLTSPSPNPPWNEVVSSLLLRLKVFEPRIKGKIYFEDEKIEILNERYDAAVGFGLTQKRSEFTTKNTIMFLVDETSNEEVKKQVFCANYKVGNFLTEFICDVMPWSEAAKGRRAVRQSFDLLRRHSAEDSVFAILLALNAIVTKIPVASSDINPSWDKGIARNIREFKKMADCCGSEIFNAITDPQTKKAIDLLTSVDLRDQVGSYRVIVSNETPQLEAFSLCILQQNNCFDCDAPILDRPIVEPIKMWRGQPLDNESDRQIFIGHLDVSAAAATNYQKEAFSWKICCGANPAYDAFPMQHQIFYPTKKVDSKTLWYDPVFCVETLDGDLIWTKRHYRCVQQKIPGKYLLTTLDNGLVSKEHWTIVDAADDLEWAIFSYSGAAQAAGQSYQGALLCTRDGRWPHSAIDPNSQNFQRIQSAFNQCGIQLFELYGHGIPSHDVDRSFMWTPRFLEWAESNPPPLDRIGDISITSWRKQQRALDAAASKQLA</sequence>
<feature type="domain" description="VDE lipocalin" evidence="2">
    <location>
        <begin position="221"/>
        <end position="469"/>
    </location>
</feature>